<keyword evidence="2" id="KW-1003">Cell membrane</keyword>
<keyword evidence="3 8" id="KW-0812">Transmembrane</keyword>
<comment type="subcellular location">
    <subcellularLocation>
        <location evidence="1">Cell membrane</location>
        <topology evidence="1">Multi-pass membrane protein</topology>
    </subcellularLocation>
</comment>
<dbReference type="InterPro" id="IPR052192">
    <property type="entry name" value="Insect_Ionotropic_Sensory_Rcpt"/>
</dbReference>
<sequence>MKLAQNPLHVEFSKRFLPERSVDDRIRRLKRGRYAILSKCLYEKHFMESEDVPVSMLNNLRTGRTCMNQFYIGFGFAKRSPYVKPANLVIQRIFESGLIDYWLSRVTEVRISPATFEQVYEIKPRRGGNPSPLSYKQFRVVMVVWMVGCALSAVVFAAERRYGRGGANRSRRV</sequence>
<organism evidence="9">
    <name type="scientific">Schizaphis graminum</name>
    <name type="common">Green bug aphid</name>
    <dbReference type="NCBI Taxonomy" id="13262"/>
    <lineage>
        <taxon>Eukaryota</taxon>
        <taxon>Metazoa</taxon>
        <taxon>Ecdysozoa</taxon>
        <taxon>Arthropoda</taxon>
        <taxon>Hexapoda</taxon>
        <taxon>Insecta</taxon>
        <taxon>Pterygota</taxon>
        <taxon>Neoptera</taxon>
        <taxon>Paraneoptera</taxon>
        <taxon>Hemiptera</taxon>
        <taxon>Sternorrhyncha</taxon>
        <taxon>Aphidomorpha</taxon>
        <taxon>Aphidoidea</taxon>
        <taxon>Aphididae</taxon>
        <taxon>Aphidini</taxon>
        <taxon>Schizaphis</taxon>
    </lineage>
</organism>
<evidence type="ECO:0000256" key="4">
    <source>
        <dbReference type="ARBA" id="ARBA00022989"/>
    </source>
</evidence>
<evidence type="ECO:0000256" key="5">
    <source>
        <dbReference type="ARBA" id="ARBA00023136"/>
    </source>
</evidence>
<keyword evidence="6" id="KW-0675">Receptor</keyword>
<dbReference type="EMBL" id="GGMR01012133">
    <property type="protein sequence ID" value="MBY24752.1"/>
    <property type="molecule type" value="Transcribed_RNA"/>
</dbReference>
<evidence type="ECO:0000256" key="1">
    <source>
        <dbReference type="ARBA" id="ARBA00004651"/>
    </source>
</evidence>
<dbReference type="AlphaFoldDB" id="A0A2S2P5X5"/>
<dbReference type="GO" id="GO:0005886">
    <property type="term" value="C:plasma membrane"/>
    <property type="evidence" value="ECO:0007669"/>
    <property type="project" value="UniProtKB-SubCell"/>
</dbReference>
<evidence type="ECO:0000256" key="3">
    <source>
        <dbReference type="ARBA" id="ARBA00022692"/>
    </source>
</evidence>
<evidence type="ECO:0000256" key="7">
    <source>
        <dbReference type="ARBA" id="ARBA00023180"/>
    </source>
</evidence>
<dbReference type="PANTHER" id="PTHR42643:SF24">
    <property type="entry name" value="IONOTROPIC RECEPTOR 60A"/>
    <property type="match status" value="1"/>
</dbReference>
<evidence type="ECO:0000256" key="6">
    <source>
        <dbReference type="ARBA" id="ARBA00023170"/>
    </source>
</evidence>
<name>A0A2S2P5X5_SCHGA</name>
<keyword evidence="5 8" id="KW-0472">Membrane</keyword>
<gene>
    <name evidence="9" type="ORF">g.4611</name>
</gene>
<dbReference type="SUPFAM" id="SSF53850">
    <property type="entry name" value="Periplasmic binding protein-like II"/>
    <property type="match status" value="1"/>
</dbReference>
<accession>A0A2S2P5X5</accession>
<evidence type="ECO:0000256" key="2">
    <source>
        <dbReference type="ARBA" id="ARBA00022475"/>
    </source>
</evidence>
<protein>
    <submittedName>
        <fullName evidence="9">Uncharacterized protein</fullName>
    </submittedName>
</protein>
<dbReference type="PANTHER" id="PTHR42643">
    <property type="entry name" value="IONOTROPIC RECEPTOR 20A-RELATED"/>
    <property type="match status" value="1"/>
</dbReference>
<keyword evidence="4 8" id="KW-1133">Transmembrane helix</keyword>
<keyword evidence="7" id="KW-0325">Glycoprotein</keyword>
<evidence type="ECO:0000256" key="8">
    <source>
        <dbReference type="SAM" id="Phobius"/>
    </source>
</evidence>
<reference evidence="9" key="1">
    <citation type="submission" date="2018-04" db="EMBL/GenBank/DDBJ databases">
        <title>Transcriptome of Schizaphis graminum biotype I.</title>
        <authorList>
            <person name="Scully E.D."/>
            <person name="Geib S.M."/>
            <person name="Palmer N.A."/>
            <person name="Koch K."/>
            <person name="Bradshaw J."/>
            <person name="Heng-Moss T."/>
            <person name="Sarath G."/>
        </authorList>
    </citation>
    <scope>NUCLEOTIDE SEQUENCE</scope>
</reference>
<proteinExistence type="predicted"/>
<feature type="transmembrane region" description="Helical" evidence="8">
    <location>
        <begin position="138"/>
        <end position="158"/>
    </location>
</feature>
<evidence type="ECO:0000313" key="9">
    <source>
        <dbReference type="EMBL" id="MBY24752.1"/>
    </source>
</evidence>